<dbReference type="Proteomes" id="UP000642107">
    <property type="component" value="Unassembled WGS sequence"/>
</dbReference>
<dbReference type="RefSeq" id="WP_192277432.1">
    <property type="nucleotide sequence ID" value="NZ_JACZDF010000001.1"/>
</dbReference>
<gene>
    <name evidence="2" type="ORF">IGS67_02375</name>
</gene>
<dbReference type="InterPro" id="IPR059125">
    <property type="entry name" value="Ferritin_actino"/>
</dbReference>
<evidence type="ECO:0000313" key="2">
    <source>
        <dbReference type="EMBL" id="MBD9698341.1"/>
    </source>
</evidence>
<evidence type="ECO:0000259" key="1">
    <source>
        <dbReference type="Pfam" id="PF13794"/>
    </source>
</evidence>
<dbReference type="EMBL" id="JACZDF010000001">
    <property type="protein sequence ID" value="MBD9698341.1"/>
    <property type="molecule type" value="Genomic_DNA"/>
</dbReference>
<dbReference type="Pfam" id="PF13794">
    <property type="entry name" value="MiaE_2"/>
    <property type="match status" value="1"/>
</dbReference>
<name>A0ABR9DMI7_9MICO</name>
<reference evidence="2 3" key="1">
    <citation type="submission" date="2020-09" db="EMBL/GenBank/DDBJ databases">
        <title>Flavimobilis rhizosphaerae sp. nov., isolated from rhizosphere soil of Spartina alterniflora.</title>
        <authorList>
            <person name="Hanqin C."/>
        </authorList>
    </citation>
    <scope>NUCLEOTIDE SEQUENCE [LARGE SCALE GENOMIC DNA]</scope>
    <source>
        <strain evidence="2 3">GY 10621</strain>
    </source>
</reference>
<dbReference type="InterPro" id="IPR012347">
    <property type="entry name" value="Ferritin-like"/>
</dbReference>
<keyword evidence="3" id="KW-1185">Reference proteome</keyword>
<evidence type="ECO:0000313" key="3">
    <source>
        <dbReference type="Proteomes" id="UP000642107"/>
    </source>
</evidence>
<comment type="caution">
    <text evidence="2">The sequence shown here is derived from an EMBL/GenBank/DDBJ whole genome shotgun (WGS) entry which is preliminary data.</text>
</comment>
<protein>
    <recommendedName>
        <fullName evidence="1">Ferritin-like domain-containing protein</fullName>
    </recommendedName>
</protein>
<sequence length="242" mass="25962">MPTSSETPDLTPAPSTDAAHDAGDVLALVAQMETVAFLRFAGAAAETTDPERRLQLVRLAGASLARQERVLDRSAEVLGTPEAALALYVAFEGAFDEFNARTRASGWWEELVKGYVGHGVAYDFCRIVAEALDPASRDIVVDVIDGELTSESAITLVDEATNDDEQLASRLALWGRRIVGEALSVVQVLLTDNASLQRLLARAVALRFEGTDDEVPAAPSAWLFGQLTAEHARRMSRVGLAA</sequence>
<dbReference type="Gene3D" id="1.20.1260.10">
    <property type="match status" value="1"/>
</dbReference>
<proteinExistence type="predicted"/>
<accession>A0ABR9DMI7</accession>
<organism evidence="2 3">
    <name type="scientific">Flavimobilis rhizosphaerae</name>
    <dbReference type="NCBI Taxonomy" id="2775421"/>
    <lineage>
        <taxon>Bacteria</taxon>
        <taxon>Bacillati</taxon>
        <taxon>Actinomycetota</taxon>
        <taxon>Actinomycetes</taxon>
        <taxon>Micrococcales</taxon>
        <taxon>Jonesiaceae</taxon>
        <taxon>Flavimobilis</taxon>
    </lineage>
</organism>
<feature type="domain" description="Ferritin-like" evidence="1">
    <location>
        <begin position="23"/>
        <end position="201"/>
    </location>
</feature>